<dbReference type="Proteomes" id="UP000187203">
    <property type="component" value="Unassembled WGS sequence"/>
</dbReference>
<comment type="caution">
    <text evidence="1">The sequence shown here is derived from an EMBL/GenBank/DDBJ whole genome shotgun (WGS) entry which is preliminary data.</text>
</comment>
<dbReference type="OrthoDB" id="1931061at2759"/>
<sequence>MSCTASKIYVNLDIPEVGLVQMMYQELQGPVEVGLGPPDYLPQ</sequence>
<gene>
    <name evidence="1" type="ORF">COLO4_12303</name>
</gene>
<proteinExistence type="predicted"/>
<reference evidence="2" key="1">
    <citation type="submission" date="2013-09" db="EMBL/GenBank/DDBJ databases">
        <title>Corchorus olitorius genome sequencing.</title>
        <authorList>
            <person name="Alam M."/>
            <person name="Haque M.S."/>
            <person name="Islam M.S."/>
            <person name="Emdad E.M."/>
            <person name="Islam M.M."/>
            <person name="Ahmed B."/>
            <person name="Halim A."/>
            <person name="Hossen Q.M.M."/>
            <person name="Hossain M.Z."/>
            <person name="Ahmed R."/>
            <person name="Khan M.M."/>
            <person name="Islam R."/>
            <person name="Rashid M.M."/>
            <person name="Khan S.A."/>
            <person name="Rahman M.S."/>
            <person name="Alam M."/>
            <person name="Yahiya A.S."/>
            <person name="Khan M.S."/>
            <person name="Azam M.S."/>
            <person name="Haque T."/>
            <person name="Lashkar M.Z.H."/>
            <person name="Akhand A.I."/>
            <person name="Morshed G."/>
            <person name="Roy S."/>
            <person name="Uddin K.S."/>
            <person name="Rabeya T."/>
            <person name="Hossain A.S."/>
            <person name="Chowdhury A."/>
            <person name="Snigdha A.R."/>
            <person name="Mortoza M.S."/>
            <person name="Matin S.A."/>
            <person name="Hoque S.M.E."/>
            <person name="Islam M.K."/>
            <person name="Roy D.K."/>
            <person name="Haider R."/>
            <person name="Moosa M.M."/>
            <person name="Elias S.M."/>
            <person name="Hasan A.M."/>
            <person name="Jahan S."/>
            <person name="Shafiuddin M."/>
            <person name="Mahmood N."/>
            <person name="Shommy N.S."/>
        </authorList>
    </citation>
    <scope>NUCLEOTIDE SEQUENCE [LARGE SCALE GENOMIC DNA]</scope>
    <source>
        <strain evidence="2">cv. O-4</strain>
    </source>
</reference>
<dbReference type="EMBL" id="AWUE01014898">
    <property type="protein sequence ID" value="OMP00873.1"/>
    <property type="molecule type" value="Genomic_DNA"/>
</dbReference>
<accession>A0A1R3K1B9</accession>
<protein>
    <submittedName>
        <fullName evidence="1">Uncharacterized protein</fullName>
    </submittedName>
</protein>
<name>A0A1R3K1B9_9ROSI</name>
<organism evidence="1 2">
    <name type="scientific">Corchorus olitorius</name>
    <dbReference type="NCBI Taxonomy" id="93759"/>
    <lineage>
        <taxon>Eukaryota</taxon>
        <taxon>Viridiplantae</taxon>
        <taxon>Streptophyta</taxon>
        <taxon>Embryophyta</taxon>
        <taxon>Tracheophyta</taxon>
        <taxon>Spermatophyta</taxon>
        <taxon>Magnoliopsida</taxon>
        <taxon>eudicotyledons</taxon>
        <taxon>Gunneridae</taxon>
        <taxon>Pentapetalae</taxon>
        <taxon>rosids</taxon>
        <taxon>malvids</taxon>
        <taxon>Malvales</taxon>
        <taxon>Malvaceae</taxon>
        <taxon>Grewioideae</taxon>
        <taxon>Apeibeae</taxon>
        <taxon>Corchorus</taxon>
    </lineage>
</organism>
<dbReference type="AlphaFoldDB" id="A0A1R3K1B9"/>
<evidence type="ECO:0000313" key="2">
    <source>
        <dbReference type="Proteomes" id="UP000187203"/>
    </source>
</evidence>
<evidence type="ECO:0000313" key="1">
    <source>
        <dbReference type="EMBL" id="OMP00873.1"/>
    </source>
</evidence>
<keyword evidence="2" id="KW-1185">Reference proteome</keyword>